<keyword evidence="3" id="KW-1185">Reference proteome</keyword>
<gene>
    <name evidence="2" type="ORF">GCM10022246_20600</name>
</gene>
<name>A0ABP7PLJ4_9SPHI</name>
<protein>
    <submittedName>
        <fullName evidence="2">Uncharacterized protein</fullName>
    </submittedName>
</protein>
<comment type="caution">
    <text evidence="2">The sequence shown here is derived from an EMBL/GenBank/DDBJ whole genome shotgun (WGS) entry which is preliminary data.</text>
</comment>
<dbReference type="Proteomes" id="UP001501081">
    <property type="component" value="Unassembled WGS sequence"/>
</dbReference>
<evidence type="ECO:0000313" key="2">
    <source>
        <dbReference type="EMBL" id="GAA3967704.1"/>
    </source>
</evidence>
<feature type="compositionally biased region" description="Polar residues" evidence="1">
    <location>
        <begin position="11"/>
        <end position="20"/>
    </location>
</feature>
<organism evidence="2 3">
    <name type="scientific">Pedobacter ginsengiterrae</name>
    <dbReference type="NCBI Taxonomy" id="871696"/>
    <lineage>
        <taxon>Bacteria</taxon>
        <taxon>Pseudomonadati</taxon>
        <taxon>Bacteroidota</taxon>
        <taxon>Sphingobacteriia</taxon>
        <taxon>Sphingobacteriales</taxon>
        <taxon>Sphingobacteriaceae</taxon>
        <taxon>Pedobacter</taxon>
    </lineage>
</organism>
<evidence type="ECO:0000313" key="3">
    <source>
        <dbReference type="Proteomes" id="UP001501081"/>
    </source>
</evidence>
<evidence type="ECO:0000256" key="1">
    <source>
        <dbReference type="SAM" id="MobiDB-lite"/>
    </source>
</evidence>
<feature type="compositionally biased region" description="Basic residues" evidence="1">
    <location>
        <begin position="1"/>
        <end position="10"/>
    </location>
</feature>
<feature type="region of interest" description="Disordered" evidence="1">
    <location>
        <begin position="1"/>
        <end position="23"/>
    </location>
</feature>
<reference evidence="3" key="1">
    <citation type="journal article" date="2019" name="Int. J. Syst. Evol. Microbiol.">
        <title>The Global Catalogue of Microorganisms (GCM) 10K type strain sequencing project: providing services to taxonomists for standard genome sequencing and annotation.</title>
        <authorList>
            <consortium name="The Broad Institute Genomics Platform"/>
            <consortium name="The Broad Institute Genome Sequencing Center for Infectious Disease"/>
            <person name="Wu L."/>
            <person name="Ma J."/>
        </authorList>
    </citation>
    <scope>NUCLEOTIDE SEQUENCE [LARGE SCALE GENOMIC DNA]</scope>
    <source>
        <strain evidence="3">JCM 17338</strain>
    </source>
</reference>
<accession>A0ABP7PLJ4</accession>
<dbReference type="EMBL" id="BAABAK010000010">
    <property type="protein sequence ID" value="GAA3967704.1"/>
    <property type="molecule type" value="Genomic_DNA"/>
</dbReference>
<proteinExistence type="predicted"/>
<sequence length="59" mass="6537">MKPVKKRNKSNKLTSENSRQIPKLNMEAAIPQTKKTFDGAKISDMANIANTKVPAIKPN</sequence>